<proteinExistence type="predicted"/>
<sequence length="149" mass="16811">MRPQIQKIYSIHPCQTTKVEQTKEGFKKYLPQHLPNLPSQPKLKLMAFSQFLPNPALTARTQIGLLPKRPALTSHDKVTSTNFQSHPCRSARALLEPKRTHGTSFQESTLNPAPLLPNLASLCPFMSPQTNYSDLAKHKRLEEIFHGMG</sequence>
<gene>
    <name evidence="1" type="ORF">CURHAP_LOCUS41803</name>
</gene>
<organism evidence="1 2">
    <name type="scientific">Prunus armeniaca</name>
    <name type="common">Apricot</name>
    <name type="synonym">Armeniaca vulgaris</name>
    <dbReference type="NCBI Taxonomy" id="36596"/>
    <lineage>
        <taxon>Eukaryota</taxon>
        <taxon>Viridiplantae</taxon>
        <taxon>Streptophyta</taxon>
        <taxon>Embryophyta</taxon>
        <taxon>Tracheophyta</taxon>
        <taxon>Spermatophyta</taxon>
        <taxon>Magnoliopsida</taxon>
        <taxon>eudicotyledons</taxon>
        <taxon>Gunneridae</taxon>
        <taxon>Pentapetalae</taxon>
        <taxon>rosids</taxon>
        <taxon>fabids</taxon>
        <taxon>Rosales</taxon>
        <taxon>Rosaceae</taxon>
        <taxon>Amygdaloideae</taxon>
        <taxon>Amygdaleae</taxon>
        <taxon>Prunus</taxon>
    </lineage>
</organism>
<reference evidence="1 2" key="1">
    <citation type="submission" date="2020-05" db="EMBL/GenBank/DDBJ databases">
        <authorList>
            <person name="Campoy J."/>
            <person name="Schneeberger K."/>
            <person name="Spophaly S."/>
        </authorList>
    </citation>
    <scope>NUCLEOTIDE SEQUENCE [LARGE SCALE GENOMIC DNA]</scope>
    <source>
        <strain evidence="1">PruArmRojPasFocal</strain>
    </source>
</reference>
<dbReference type="EMBL" id="CAEKDK010000007">
    <property type="protein sequence ID" value="CAB4285834.1"/>
    <property type="molecule type" value="Genomic_DNA"/>
</dbReference>
<dbReference type="AlphaFoldDB" id="A0A6J5VD97"/>
<dbReference type="Proteomes" id="UP000507222">
    <property type="component" value="Unassembled WGS sequence"/>
</dbReference>
<evidence type="ECO:0000313" key="1">
    <source>
        <dbReference type="EMBL" id="CAB4285834.1"/>
    </source>
</evidence>
<evidence type="ECO:0000313" key="2">
    <source>
        <dbReference type="Proteomes" id="UP000507222"/>
    </source>
</evidence>
<name>A0A6J5VD97_PRUAR</name>
<protein>
    <submittedName>
        <fullName evidence="1">Uncharacterized protein</fullName>
    </submittedName>
</protein>
<accession>A0A6J5VD97</accession>